<feature type="domain" description="BZIP" evidence="8">
    <location>
        <begin position="315"/>
        <end position="378"/>
    </location>
</feature>
<dbReference type="EMBL" id="CM000883">
    <property type="protein sequence ID" value="KQJ91076.1"/>
    <property type="molecule type" value="Genomic_DNA"/>
</dbReference>
<evidence type="ECO:0000313" key="10">
    <source>
        <dbReference type="EnsemblPlants" id="KQJ91076"/>
    </source>
</evidence>
<dbReference type="PANTHER" id="PTHR13690">
    <property type="entry name" value="TRANSCRIPTION FACTOR POSF21-RELATED"/>
    <property type="match status" value="1"/>
</dbReference>
<feature type="compositionally biased region" description="Pro residues" evidence="7">
    <location>
        <begin position="141"/>
        <end position="154"/>
    </location>
</feature>
<dbReference type="SUPFAM" id="SSF57959">
    <property type="entry name" value="Leucine zipper domain"/>
    <property type="match status" value="1"/>
</dbReference>
<evidence type="ECO:0000313" key="11">
    <source>
        <dbReference type="Proteomes" id="UP000008810"/>
    </source>
</evidence>
<keyword evidence="5" id="KW-0539">Nucleus</keyword>
<gene>
    <name evidence="10" type="primary">LOC100827309</name>
    <name evidence="9" type="ORF">BRADI_4g35370v3</name>
</gene>
<dbReference type="OMA" id="YSHIMAS"/>
<sequence length="467" mass="49855">MDDDPVRRRRLLALPGPRAPADSYGNRVPPSFLLPPVHPAPVRFGQGAFGYYQAPPLPPASAGGGGAGSSHHARSLSQPQLSSMDFLFGPNSYANPAAPTPIAFAPPQPPPANSPSGLPPLRAGHRRSQSDFQLGFSQPNPQMPPPAPVNPQTPAPEGRESVTANKNKTLADGPLGSRKSPKGLDNVAGSSADGAQERRDQVDSQARGPRAWSPADSSDNETESADGSVPRHGRSLSADSFVGKLTFGSVGLVSSNLPPSSPGKEAPGKLARSGSGSIGGAAALVATDIAIGGFSEADKKKIMENERLAEIVLTDPKRVKRILNNRVSAAKSKERKVRYMSELERKVQVLQKETATLTGQVAMIQRDHSVLSTHNNELKIRLRAMEQQAQLRDALSETLNSEVQRLKLAAGEISDPHVLNGSQQQMSSQMIQLQQLQILKQSSETQQAQQQPQHSVQPGTQQQQWNV</sequence>
<feature type="compositionally biased region" description="Pro residues" evidence="7">
    <location>
        <begin position="104"/>
        <end position="113"/>
    </location>
</feature>
<dbReference type="CDD" id="cd14703">
    <property type="entry name" value="bZIP_plant_RF2"/>
    <property type="match status" value="1"/>
</dbReference>
<dbReference type="SMART" id="SM00338">
    <property type="entry name" value="BRLZ"/>
    <property type="match status" value="1"/>
</dbReference>
<keyword evidence="3" id="KW-0238">DNA-binding</keyword>
<feature type="compositionally biased region" description="Low complexity" evidence="7">
    <location>
        <begin position="12"/>
        <end position="21"/>
    </location>
</feature>
<organism evidence="10">
    <name type="scientific">Brachypodium distachyon</name>
    <name type="common">Purple false brome</name>
    <name type="synonym">Trachynia distachya</name>
    <dbReference type="NCBI Taxonomy" id="15368"/>
    <lineage>
        <taxon>Eukaryota</taxon>
        <taxon>Viridiplantae</taxon>
        <taxon>Streptophyta</taxon>
        <taxon>Embryophyta</taxon>
        <taxon>Tracheophyta</taxon>
        <taxon>Spermatophyta</taxon>
        <taxon>Magnoliopsida</taxon>
        <taxon>Liliopsida</taxon>
        <taxon>Poales</taxon>
        <taxon>Poaceae</taxon>
        <taxon>BOP clade</taxon>
        <taxon>Pooideae</taxon>
        <taxon>Stipodae</taxon>
        <taxon>Brachypodieae</taxon>
        <taxon>Brachypodium</taxon>
    </lineage>
</organism>
<reference evidence="9" key="2">
    <citation type="submission" date="2017-06" db="EMBL/GenBank/DDBJ databases">
        <title>WGS assembly of Brachypodium distachyon.</title>
        <authorList>
            <consortium name="The International Brachypodium Initiative"/>
            <person name="Lucas S."/>
            <person name="Harmon-Smith M."/>
            <person name="Lail K."/>
            <person name="Tice H."/>
            <person name="Grimwood J."/>
            <person name="Bruce D."/>
            <person name="Barry K."/>
            <person name="Shu S."/>
            <person name="Lindquist E."/>
            <person name="Wang M."/>
            <person name="Pitluck S."/>
            <person name="Vogel J.P."/>
            <person name="Garvin D.F."/>
            <person name="Mockler T.C."/>
            <person name="Schmutz J."/>
            <person name="Rokhsar D."/>
            <person name="Bevan M.W."/>
        </authorList>
    </citation>
    <scope>NUCLEOTIDE SEQUENCE</scope>
    <source>
        <strain evidence="9">Bd21</strain>
    </source>
</reference>
<dbReference type="HOGENOM" id="CLU_026205_4_1_1"/>
<accession>I1IRX0</accession>
<dbReference type="InterPro" id="IPR004827">
    <property type="entry name" value="bZIP"/>
</dbReference>
<evidence type="ECO:0000256" key="1">
    <source>
        <dbReference type="ARBA" id="ARBA00004123"/>
    </source>
</evidence>
<evidence type="ECO:0000256" key="6">
    <source>
        <dbReference type="SAM" id="Coils"/>
    </source>
</evidence>
<feature type="coiled-coil region" evidence="6">
    <location>
        <begin position="333"/>
        <end position="360"/>
    </location>
</feature>
<protein>
    <recommendedName>
        <fullName evidence="8">BZIP domain-containing protein</fullName>
    </recommendedName>
</protein>
<evidence type="ECO:0000256" key="5">
    <source>
        <dbReference type="ARBA" id="ARBA00023242"/>
    </source>
</evidence>
<reference evidence="9 10" key="1">
    <citation type="journal article" date="2010" name="Nature">
        <title>Genome sequencing and analysis of the model grass Brachypodium distachyon.</title>
        <authorList>
            <consortium name="International Brachypodium Initiative"/>
        </authorList>
    </citation>
    <scope>NUCLEOTIDE SEQUENCE [LARGE SCALE GENOMIC DNA]</scope>
    <source>
        <strain evidence="9 10">Bd21</strain>
    </source>
</reference>
<feature type="region of interest" description="Disordered" evidence="7">
    <location>
        <begin position="253"/>
        <end position="276"/>
    </location>
</feature>
<dbReference type="GO" id="GO:0005634">
    <property type="term" value="C:nucleus"/>
    <property type="evidence" value="ECO:0000318"/>
    <property type="project" value="GO_Central"/>
</dbReference>
<feature type="region of interest" description="Disordered" evidence="7">
    <location>
        <begin position="48"/>
        <end position="235"/>
    </location>
</feature>
<feature type="region of interest" description="Disordered" evidence="7">
    <location>
        <begin position="444"/>
        <end position="467"/>
    </location>
</feature>
<evidence type="ECO:0000256" key="3">
    <source>
        <dbReference type="ARBA" id="ARBA00023125"/>
    </source>
</evidence>
<dbReference type="GeneID" id="100827309"/>
<dbReference type="RefSeq" id="XP_003576738.1">
    <property type="nucleotide sequence ID" value="XM_003576690.4"/>
</dbReference>
<keyword evidence="2" id="KW-0805">Transcription regulation</keyword>
<dbReference type="EnsemblPlants" id="KQJ91076">
    <property type="protein sequence ID" value="KQJ91076"/>
    <property type="gene ID" value="BRADI_4g35370v3"/>
</dbReference>
<feature type="compositionally biased region" description="Low complexity" evidence="7">
    <location>
        <begin position="94"/>
        <end position="103"/>
    </location>
</feature>
<reference evidence="10" key="3">
    <citation type="submission" date="2018-08" db="UniProtKB">
        <authorList>
            <consortium name="EnsemblPlants"/>
        </authorList>
    </citation>
    <scope>IDENTIFICATION</scope>
    <source>
        <strain evidence="10">cv. Bd21</strain>
    </source>
</reference>
<name>I1IRX0_BRADI</name>
<dbReference type="PANTHER" id="PTHR13690:SF134">
    <property type="entry name" value="BZIP DOMAIN-CONTAINING PROTEIN"/>
    <property type="match status" value="1"/>
</dbReference>
<comment type="subcellular location">
    <subcellularLocation>
        <location evidence="1">Nucleus</location>
    </subcellularLocation>
</comment>
<dbReference type="Proteomes" id="UP000008810">
    <property type="component" value="Chromosome 4"/>
</dbReference>
<dbReference type="PROSITE" id="PS50217">
    <property type="entry name" value="BZIP"/>
    <property type="match status" value="1"/>
</dbReference>
<feature type="region of interest" description="Disordered" evidence="7">
    <location>
        <begin position="1"/>
        <end position="28"/>
    </location>
</feature>
<keyword evidence="4" id="KW-0804">Transcription</keyword>
<evidence type="ECO:0000256" key="7">
    <source>
        <dbReference type="SAM" id="MobiDB-lite"/>
    </source>
</evidence>
<proteinExistence type="predicted"/>
<dbReference type="InterPro" id="IPR046347">
    <property type="entry name" value="bZIP_sf"/>
</dbReference>
<dbReference type="OrthoDB" id="673196at2759"/>
<evidence type="ECO:0000313" key="9">
    <source>
        <dbReference type="EMBL" id="KQJ91076.1"/>
    </source>
</evidence>
<dbReference type="KEGG" id="bdi:100827309"/>
<dbReference type="Pfam" id="PF07716">
    <property type="entry name" value="bZIP_2"/>
    <property type="match status" value="1"/>
</dbReference>
<dbReference type="Gramene" id="KQJ91076">
    <property type="protein sequence ID" value="KQJ91076"/>
    <property type="gene ID" value="BRADI_4g35370v3"/>
</dbReference>
<dbReference type="InterPro" id="IPR044759">
    <property type="entry name" value="bZIP_RF2"/>
</dbReference>
<evidence type="ECO:0000259" key="8">
    <source>
        <dbReference type="PROSITE" id="PS50217"/>
    </source>
</evidence>
<keyword evidence="11" id="KW-1185">Reference proteome</keyword>
<dbReference type="GO" id="GO:0003677">
    <property type="term" value="F:DNA binding"/>
    <property type="evidence" value="ECO:0007669"/>
    <property type="project" value="UniProtKB-KW"/>
</dbReference>
<evidence type="ECO:0000256" key="4">
    <source>
        <dbReference type="ARBA" id="ARBA00023163"/>
    </source>
</evidence>
<keyword evidence="6" id="KW-0175">Coiled coil</keyword>
<dbReference type="AlphaFoldDB" id="I1IRX0"/>
<evidence type="ECO:0000256" key="2">
    <source>
        <dbReference type="ARBA" id="ARBA00023015"/>
    </source>
</evidence>
<dbReference type="eggNOG" id="ENOG502QRIA">
    <property type="taxonomic scope" value="Eukaryota"/>
</dbReference>
<dbReference type="Gene3D" id="1.20.5.170">
    <property type="match status" value="1"/>
</dbReference>
<dbReference type="GO" id="GO:0003700">
    <property type="term" value="F:DNA-binding transcription factor activity"/>
    <property type="evidence" value="ECO:0000318"/>
    <property type="project" value="GO_Central"/>
</dbReference>